<dbReference type="GO" id="GO:0030091">
    <property type="term" value="P:protein repair"/>
    <property type="evidence" value="ECO:0007669"/>
    <property type="project" value="UniProtKB-UniRule"/>
</dbReference>
<dbReference type="PANTHER" id="PTHR11579">
    <property type="entry name" value="PROTEIN-L-ISOASPARTATE O-METHYLTRANSFERASE"/>
    <property type="match status" value="1"/>
</dbReference>
<dbReference type="GO" id="GO:0032259">
    <property type="term" value="P:methylation"/>
    <property type="evidence" value="ECO:0007669"/>
    <property type="project" value="UniProtKB-KW"/>
</dbReference>
<evidence type="ECO:0000256" key="3">
    <source>
        <dbReference type="ARBA" id="ARBA00011890"/>
    </source>
</evidence>
<sequence>MADAIQRSISEAFSKVDRKDFVLPEYAAAAYEDKPLPIGYGQTISQPSTVAFMLELLEVTEGLKVLDVGSGSGWTTTLLAHLVGGAGMVTGVEPIPELVKFGQTNLAKYYPAHKARIYKATNHYGCKDRAPYDRILVSASADTIPAELMNQLKPSGIMVLPVQNSIWKIVNKPAKNGGFYKEEYPGFVFVPLV</sequence>
<evidence type="ECO:0000256" key="5">
    <source>
        <dbReference type="ARBA" id="ARBA00022490"/>
    </source>
</evidence>
<dbReference type="EMBL" id="DNHX01000034">
    <property type="protein sequence ID" value="HAZ29783.1"/>
    <property type="molecule type" value="Genomic_DNA"/>
</dbReference>
<evidence type="ECO:0000256" key="6">
    <source>
        <dbReference type="ARBA" id="ARBA00022603"/>
    </source>
</evidence>
<protein>
    <recommendedName>
        <fullName evidence="4 9">Protein-L-isoaspartate O-methyltransferase</fullName>
        <ecNumber evidence="3 9">2.1.1.77</ecNumber>
    </recommendedName>
</protein>
<comment type="similarity">
    <text evidence="2">Belongs to the methyltransferase superfamily. L-isoaspartyl/D-aspartyl protein methyltransferase family.</text>
</comment>
<keyword evidence="7 10" id="KW-0808">Transferase</keyword>
<name>A0A351JU13_UNCKA</name>
<comment type="caution">
    <text evidence="10">The sequence shown here is derived from an EMBL/GenBank/DDBJ whole genome shotgun (WGS) entry which is preliminary data.</text>
</comment>
<gene>
    <name evidence="10" type="primary">pcm</name>
    <name evidence="10" type="ORF">DCY43_03525</name>
</gene>
<dbReference type="PANTHER" id="PTHR11579:SF0">
    <property type="entry name" value="PROTEIN-L-ISOASPARTATE(D-ASPARTATE) O-METHYLTRANSFERASE"/>
    <property type="match status" value="1"/>
</dbReference>
<evidence type="ECO:0000256" key="2">
    <source>
        <dbReference type="ARBA" id="ARBA00005369"/>
    </source>
</evidence>
<dbReference type="CDD" id="cd02440">
    <property type="entry name" value="AdoMet_MTases"/>
    <property type="match status" value="1"/>
</dbReference>
<comment type="subcellular location">
    <subcellularLocation>
        <location evidence="1">Cytoplasm</location>
    </subcellularLocation>
</comment>
<dbReference type="AlphaFoldDB" id="A0A351JU13"/>
<dbReference type="Gene3D" id="3.40.50.150">
    <property type="entry name" value="Vaccinia Virus protein VP39"/>
    <property type="match status" value="1"/>
</dbReference>
<accession>A0A351JU13</accession>
<dbReference type="InterPro" id="IPR000682">
    <property type="entry name" value="PCMT"/>
</dbReference>
<proteinExistence type="inferred from homology"/>
<evidence type="ECO:0000256" key="8">
    <source>
        <dbReference type="ARBA" id="ARBA00022691"/>
    </source>
</evidence>
<evidence type="ECO:0000256" key="7">
    <source>
        <dbReference type="ARBA" id="ARBA00022679"/>
    </source>
</evidence>
<dbReference type="GO" id="GO:0004719">
    <property type="term" value="F:protein-L-isoaspartate (D-aspartate) O-methyltransferase activity"/>
    <property type="evidence" value="ECO:0007669"/>
    <property type="project" value="UniProtKB-UniRule"/>
</dbReference>
<dbReference type="InterPro" id="IPR029063">
    <property type="entry name" value="SAM-dependent_MTases_sf"/>
</dbReference>
<dbReference type="GO" id="GO:0005737">
    <property type="term" value="C:cytoplasm"/>
    <property type="evidence" value="ECO:0007669"/>
    <property type="project" value="UniProtKB-SubCell"/>
</dbReference>
<evidence type="ECO:0000256" key="1">
    <source>
        <dbReference type="ARBA" id="ARBA00004496"/>
    </source>
</evidence>
<keyword evidence="8" id="KW-0949">S-adenosyl-L-methionine</keyword>
<organism evidence="10 11">
    <name type="scientific">candidate division WWE3 bacterium</name>
    <dbReference type="NCBI Taxonomy" id="2053526"/>
    <lineage>
        <taxon>Bacteria</taxon>
        <taxon>Katanobacteria</taxon>
    </lineage>
</organism>
<evidence type="ECO:0000256" key="4">
    <source>
        <dbReference type="ARBA" id="ARBA00013346"/>
    </source>
</evidence>
<dbReference type="Pfam" id="PF01135">
    <property type="entry name" value="PCMT"/>
    <property type="match status" value="1"/>
</dbReference>
<evidence type="ECO:0000313" key="10">
    <source>
        <dbReference type="EMBL" id="HAZ29783.1"/>
    </source>
</evidence>
<reference evidence="10 11" key="1">
    <citation type="journal article" date="2018" name="Nat. Biotechnol.">
        <title>A standardized bacterial taxonomy based on genome phylogeny substantially revises the tree of life.</title>
        <authorList>
            <person name="Parks D.H."/>
            <person name="Chuvochina M."/>
            <person name="Waite D.W."/>
            <person name="Rinke C."/>
            <person name="Skarshewski A."/>
            <person name="Chaumeil P.A."/>
            <person name="Hugenholtz P."/>
        </authorList>
    </citation>
    <scope>NUCLEOTIDE SEQUENCE [LARGE SCALE GENOMIC DNA]</scope>
    <source>
        <strain evidence="10">UBA10185</strain>
    </source>
</reference>
<dbReference type="Proteomes" id="UP000264072">
    <property type="component" value="Unassembled WGS sequence"/>
</dbReference>
<dbReference type="SUPFAM" id="SSF53335">
    <property type="entry name" value="S-adenosyl-L-methionine-dependent methyltransferases"/>
    <property type="match status" value="1"/>
</dbReference>
<evidence type="ECO:0000256" key="9">
    <source>
        <dbReference type="NCBIfam" id="TIGR00080"/>
    </source>
</evidence>
<keyword evidence="6 10" id="KW-0489">Methyltransferase</keyword>
<keyword evidence="5" id="KW-0963">Cytoplasm</keyword>
<evidence type="ECO:0000313" key="11">
    <source>
        <dbReference type="Proteomes" id="UP000264072"/>
    </source>
</evidence>
<dbReference type="EC" id="2.1.1.77" evidence="3 9"/>
<dbReference type="NCBIfam" id="TIGR00080">
    <property type="entry name" value="pimt"/>
    <property type="match status" value="1"/>
</dbReference>